<protein>
    <recommendedName>
        <fullName evidence="4">FAST kinase leucine-rich domain-containing protein</fullName>
    </recommendedName>
</protein>
<dbReference type="GO" id="GO:1901259">
    <property type="term" value="P:chloroplast rRNA processing"/>
    <property type="evidence" value="ECO:0007669"/>
    <property type="project" value="TreeGrafter"/>
</dbReference>
<feature type="region of interest" description="Disordered" evidence="1">
    <location>
        <begin position="19"/>
        <end position="40"/>
    </location>
</feature>
<dbReference type="GO" id="GO:0005759">
    <property type="term" value="C:mitochondrial matrix"/>
    <property type="evidence" value="ECO:0007669"/>
    <property type="project" value="TreeGrafter"/>
</dbReference>
<dbReference type="GO" id="GO:0044528">
    <property type="term" value="P:regulation of mitochondrial mRNA stability"/>
    <property type="evidence" value="ECO:0007669"/>
    <property type="project" value="TreeGrafter"/>
</dbReference>
<dbReference type="GO" id="GO:0003723">
    <property type="term" value="F:RNA binding"/>
    <property type="evidence" value="ECO:0007669"/>
    <property type="project" value="TreeGrafter"/>
</dbReference>
<evidence type="ECO:0000313" key="2">
    <source>
        <dbReference type="EMBL" id="PNH02160.1"/>
    </source>
</evidence>
<dbReference type="PANTHER" id="PTHR21228:SF40">
    <property type="entry name" value="LD45607P"/>
    <property type="match status" value="1"/>
</dbReference>
<comment type="caution">
    <text evidence="2">The sequence shown here is derived from an EMBL/GenBank/DDBJ whole genome shotgun (WGS) entry which is preliminary data.</text>
</comment>
<proteinExistence type="predicted"/>
<evidence type="ECO:0000313" key="3">
    <source>
        <dbReference type="Proteomes" id="UP000236333"/>
    </source>
</evidence>
<reference evidence="2 3" key="1">
    <citation type="journal article" date="2017" name="Mol. Biol. Evol.">
        <title>The 4-celled Tetrabaena socialis nuclear genome reveals the essential components for genetic control of cell number at the origin of multicellularity in the volvocine lineage.</title>
        <authorList>
            <person name="Featherston J."/>
            <person name="Arakaki Y."/>
            <person name="Hanschen E.R."/>
            <person name="Ferris P.J."/>
            <person name="Michod R.E."/>
            <person name="Olson B.J.S.C."/>
            <person name="Nozaki H."/>
            <person name="Durand P.M."/>
        </authorList>
    </citation>
    <scope>NUCLEOTIDE SEQUENCE [LARGE SCALE GENOMIC DNA]</scope>
    <source>
        <strain evidence="2 3">NIES-571</strain>
    </source>
</reference>
<gene>
    <name evidence="2" type="ORF">TSOC_011885</name>
</gene>
<evidence type="ECO:0000256" key="1">
    <source>
        <dbReference type="SAM" id="MobiDB-lite"/>
    </source>
</evidence>
<dbReference type="EMBL" id="PGGS01000712">
    <property type="protein sequence ID" value="PNH02160.1"/>
    <property type="molecule type" value="Genomic_DNA"/>
</dbReference>
<organism evidence="2 3">
    <name type="scientific">Tetrabaena socialis</name>
    <dbReference type="NCBI Taxonomy" id="47790"/>
    <lineage>
        <taxon>Eukaryota</taxon>
        <taxon>Viridiplantae</taxon>
        <taxon>Chlorophyta</taxon>
        <taxon>core chlorophytes</taxon>
        <taxon>Chlorophyceae</taxon>
        <taxon>CS clade</taxon>
        <taxon>Chlamydomonadales</taxon>
        <taxon>Tetrabaenaceae</taxon>
        <taxon>Tetrabaena</taxon>
    </lineage>
</organism>
<dbReference type="GO" id="GO:0035770">
    <property type="term" value="C:ribonucleoprotein granule"/>
    <property type="evidence" value="ECO:0007669"/>
    <property type="project" value="TreeGrafter"/>
</dbReference>
<evidence type="ECO:0008006" key="4">
    <source>
        <dbReference type="Google" id="ProtNLM"/>
    </source>
</evidence>
<dbReference type="AlphaFoldDB" id="A0A2J7ZPG9"/>
<dbReference type="GO" id="GO:0000963">
    <property type="term" value="P:mitochondrial RNA processing"/>
    <property type="evidence" value="ECO:0007669"/>
    <property type="project" value="TreeGrafter"/>
</dbReference>
<keyword evidence="3" id="KW-1185">Reference proteome</keyword>
<dbReference type="OrthoDB" id="385235at2759"/>
<dbReference type="GO" id="GO:0009507">
    <property type="term" value="C:chloroplast"/>
    <property type="evidence" value="ECO:0007669"/>
    <property type="project" value="GOC"/>
</dbReference>
<dbReference type="InterPro" id="IPR050870">
    <property type="entry name" value="FAST_kinase"/>
</dbReference>
<dbReference type="PANTHER" id="PTHR21228">
    <property type="entry name" value="FAST LEU-RICH DOMAIN-CONTAINING"/>
    <property type="match status" value="1"/>
</dbReference>
<name>A0A2J7ZPG9_9CHLO</name>
<sequence>MQAGRKPIGARERGCLQRQRRGRLCSRPPTATGGSGGDPGNAPDLASLAALVHGAAASWTANRLCAAFNRLGKLCSPADEHAGAGDSQRTELLHRTLDTLADAYLPLLPGLDDAKWCIIPLWACAKAGYWGGELAAALLQQLGLDAGTLLYKATGQDHANFWWSVSTAPEEARAAGLTEEMLRISADCLLRMAMGPVDIEPQLCSHVLLGCARLGYTDPALLHALAAAAGQAASRMDEQSLANTLYALAVLECKDSAYGPSLRRLTMEVQQRLQRQPYVFTPPSLSITLYALALLQPKDGHQWDTVLAQLASAAGHAAGRMGEQGLSNTIYALEVLRCKGPAYAHALQQLTAEVQQRLQRQPDTLTPQGMSNILYALVLLQPEHSLQWDVVVMQLAAECKRRDFAGFSAQGLANSAWALAKLGYRDQDWLAAAVETAVRPDIMQALTAHGFSSLWYALVLVRHRPTVAFLESTSAASGMLRTEADAQSCTNLLWSLATLGVPHEPRLVDVLVERLGVLLAHKGEMKEQNLANSLWALAVMGPSVLFCHRRSVEGMLREVVRLRKEAEAAAVVEDSGAQL</sequence>
<dbReference type="Proteomes" id="UP000236333">
    <property type="component" value="Unassembled WGS sequence"/>
</dbReference>
<accession>A0A2J7ZPG9</accession>